<gene>
    <name evidence="2" type="ORF">OS493_038396</name>
</gene>
<name>A0A9W9YHW1_9CNID</name>
<proteinExistence type="predicted"/>
<feature type="region of interest" description="Disordered" evidence="1">
    <location>
        <begin position="114"/>
        <end position="158"/>
    </location>
</feature>
<comment type="caution">
    <text evidence="2">The sequence shown here is derived from an EMBL/GenBank/DDBJ whole genome shotgun (WGS) entry which is preliminary data.</text>
</comment>
<dbReference type="PROSITE" id="PS51257">
    <property type="entry name" value="PROKAR_LIPOPROTEIN"/>
    <property type="match status" value="1"/>
</dbReference>
<dbReference type="EMBL" id="MU827397">
    <property type="protein sequence ID" value="KAJ7350110.1"/>
    <property type="molecule type" value="Genomic_DNA"/>
</dbReference>
<keyword evidence="3" id="KW-1185">Reference proteome</keyword>
<dbReference type="Proteomes" id="UP001163046">
    <property type="component" value="Unassembled WGS sequence"/>
</dbReference>
<sequence>MKPYPVNVFCSCGPVGYGCVRDLLGLSDLQHRGAIAGELCKRTRNQTQYTLDDDQSGAREKRSVKQKLKSVASQIWKNDWKLWRKRINANNHSVMSPKQQSDWWFLAYVRGRDGRDGREGMSGPPGTSRKTGYPRNVRKNRVPQGHQENRGYTPGIGR</sequence>
<protein>
    <submittedName>
        <fullName evidence="2">Uncharacterized protein</fullName>
    </submittedName>
</protein>
<accession>A0A9W9YHW1</accession>
<dbReference type="AlphaFoldDB" id="A0A9W9YHW1"/>
<reference evidence="2" key="1">
    <citation type="submission" date="2023-01" db="EMBL/GenBank/DDBJ databases">
        <title>Genome assembly of the deep-sea coral Lophelia pertusa.</title>
        <authorList>
            <person name="Herrera S."/>
            <person name="Cordes E."/>
        </authorList>
    </citation>
    <scope>NUCLEOTIDE SEQUENCE</scope>
    <source>
        <strain evidence="2">USNM1676648</strain>
        <tissue evidence="2">Polyp</tissue>
    </source>
</reference>
<evidence type="ECO:0000313" key="2">
    <source>
        <dbReference type="EMBL" id="KAJ7350110.1"/>
    </source>
</evidence>
<evidence type="ECO:0000256" key="1">
    <source>
        <dbReference type="SAM" id="MobiDB-lite"/>
    </source>
</evidence>
<organism evidence="2 3">
    <name type="scientific">Desmophyllum pertusum</name>
    <dbReference type="NCBI Taxonomy" id="174260"/>
    <lineage>
        <taxon>Eukaryota</taxon>
        <taxon>Metazoa</taxon>
        <taxon>Cnidaria</taxon>
        <taxon>Anthozoa</taxon>
        <taxon>Hexacorallia</taxon>
        <taxon>Scleractinia</taxon>
        <taxon>Caryophylliina</taxon>
        <taxon>Caryophylliidae</taxon>
        <taxon>Desmophyllum</taxon>
    </lineage>
</organism>
<evidence type="ECO:0000313" key="3">
    <source>
        <dbReference type="Proteomes" id="UP001163046"/>
    </source>
</evidence>